<evidence type="ECO:0000313" key="1">
    <source>
        <dbReference type="EMBL" id="KWX11570.1"/>
    </source>
</evidence>
<evidence type="ECO:0000313" key="2">
    <source>
        <dbReference type="Proteomes" id="UP000070089"/>
    </source>
</evidence>
<name>A0A132NNA3_GIAIN</name>
<comment type="caution">
    <text evidence="1">The sequence shown here is derived from an EMBL/GenBank/DDBJ whole genome shotgun (WGS) entry which is preliminary data.</text>
</comment>
<accession>A0A132NNA3</accession>
<protein>
    <submittedName>
        <fullName evidence="1">Uncharacterized protein</fullName>
    </submittedName>
</protein>
<dbReference type="OrthoDB" id="10249588at2759"/>
<dbReference type="AlphaFoldDB" id="A0A132NNA3"/>
<dbReference type="Proteomes" id="UP000070089">
    <property type="component" value="Unassembled WGS sequence"/>
</dbReference>
<dbReference type="EMBL" id="JXTI01000173">
    <property type="protein sequence ID" value="KWX11570.1"/>
    <property type="molecule type" value="Genomic_DNA"/>
</dbReference>
<organism evidence="1 2">
    <name type="scientific">Giardia duodenalis assemblage B</name>
    <dbReference type="NCBI Taxonomy" id="1394984"/>
    <lineage>
        <taxon>Eukaryota</taxon>
        <taxon>Metamonada</taxon>
        <taxon>Diplomonadida</taxon>
        <taxon>Hexamitidae</taxon>
        <taxon>Giardiinae</taxon>
        <taxon>Giardia</taxon>
    </lineage>
</organism>
<proteinExistence type="predicted"/>
<reference evidence="1 2" key="1">
    <citation type="journal article" date="2015" name="Mol. Biochem. Parasitol.">
        <title>Identification of polymorphic genes for use in assemblage B genotyping assays through comparative genomics of multiple assemblage B Giardia duodenalis isolates.</title>
        <authorList>
            <person name="Wielinga C."/>
            <person name="Thompson R.C."/>
            <person name="Monis P."/>
            <person name="Ryan U."/>
        </authorList>
    </citation>
    <scope>NUCLEOTIDE SEQUENCE [LARGE SCALE GENOMIC DNA]</scope>
    <source>
        <strain evidence="1 2">BAH15c1</strain>
    </source>
</reference>
<gene>
    <name evidence="1" type="ORF">QR46_4464</name>
</gene>
<dbReference type="VEuPathDB" id="GiardiaDB:QR46_4464"/>
<sequence>MERLFSKTPNIFYAAVVTTAKHITDEYNRGPFSRSSLLGIYDVLLQYHNKYSLNDPQATQLSILLPLSHVPEDVRRNFSKEWTSVRLFSVHVQTDVLQLVSEGSHIGLVMVRFEGFAVLVFCSPFSKITAAEVRGIVKDAYSK</sequence>